<gene>
    <name evidence="1" type="ordered locus">RB3881</name>
</gene>
<dbReference type="AlphaFoldDB" id="Q7UTH4"/>
<dbReference type="Proteomes" id="UP000001025">
    <property type="component" value="Chromosome"/>
</dbReference>
<accession>Q7UTH4</accession>
<dbReference type="STRING" id="243090.RB3881"/>
<dbReference type="EnsemblBacteria" id="CAD73462">
    <property type="protein sequence ID" value="CAD73462"/>
    <property type="gene ID" value="RB3881"/>
</dbReference>
<reference evidence="1 2" key="1">
    <citation type="journal article" date="2003" name="Proc. Natl. Acad. Sci. U.S.A.">
        <title>Complete genome sequence of the marine planctomycete Pirellula sp. strain 1.</title>
        <authorList>
            <person name="Gloeckner F.O."/>
            <person name="Kube M."/>
            <person name="Bauer M."/>
            <person name="Teeling H."/>
            <person name="Lombardot T."/>
            <person name="Ludwig W."/>
            <person name="Gade D."/>
            <person name="Beck A."/>
            <person name="Borzym K."/>
            <person name="Heitmann K."/>
            <person name="Rabus R."/>
            <person name="Schlesner H."/>
            <person name="Amann R."/>
            <person name="Reinhardt R."/>
        </authorList>
    </citation>
    <scope>NUCLEOTIDE SEQUENCE [LARGE SCALE GENOMIC DNA]</scope>
    <source>
        <strain evidence="2">DSM 10527 / NCIMB 13988 / SH1</strain>
    </source>
</reference>
<dbReference type="KEGG" id="rba:RB3881"/>
<dbReference type="InParanoid" id="Q7UTH4"/>
<protein>
    <submittedName>
        <fullName evidence="1">Uncharacterized protein</fullName>
    </submittedName>
</protein>
<sequence>MISRSPSILLSINRFALNCNWLNVPPTPKVVVRVRSPCSLARSQSSGRDAFW</sequence>
<evidence type="ECO:0000313" key="1">
    <source>
        <dbReference type="EMBL" id="CAD73462.1"/>
    </source>
</evidence>
<name>Q7UTH4_RHOBA</name>
<keyword evidence="2" id="KW-1185">Reference proteome</keyword>
<proteinExistence type="predicted"/>
<dbReference type="HOGENOM" id="CLU_3084117_0_0_0"/>
<organism evidence="1 2">
    <name type="scientific">Rhodopirellula baltica (strain DSM 10527 / NCIMB 13988 / SH1)</name>
    <dbReference type="NCBI Taxonomy" id="243090"/>
    <lineage>
        <taxon>Bacteria</taxon>
        <taxon>Pseudomonadati</taxon>
        <taxon>Planctomycetota</taxon>
        <taxon>Planctomycetia</taxon>
        <taxon>Pirellulales</taxon>
        <taxon>Pirellulaceae</taxon>
        <taxon>Rhodopirellula</taxon>
    </lineage>
</organism>
<dbReference type="EMBL" id="BX294139">
    <property type="protein sequence ID" value="CAD73462.1"/>
    <property type="molecule type" value="Genomic_DNA"/>
</dbReference>
<evidence type="ECO:0000313" key="2">
    <source>
        <dbReference type="Proteomes" id="UP000001025"/>
    </source>
</evidence>